<evidence type="ECO:0000259" key="3">
    <source>
        <dbReference type="Pfam" id="PF08220"/>
    </source>
</evidence>
<proteinExistence type="predicted"/>
<dbReference type="AlphaFoldDB" id="A0A235BUR2"/>
<accession>A0A235BUR2</accession>
<dbReference type="Proteomes" id="UP000215215">
    <property type="component" value="Unassembled WGS sequence"/>
</dbReference>
<name>A0A235BUR2_UNCW3</name>
<dbReference type="Gene3D" id="1.10.10.10">
    <property type="entry name" value="Winged helix-like DNA-binding domain superfamily/Winged helix DNA-binding domain"/>
    <property type="match status" value="1"/>
</dbReference>
<dbReference type="InterPro" id="IPR036388">
    <property type="entry name" value="WH-like_DNA-bd_sf"/>
</dbReference>
<comment type="caution">
    <text evidence="4">The sequence shown here is derived from an EMBL/GenBank/DDBJ whole genome shotgun (WGS) entry which is preliminary data.</text>
</comment>
<dbReference type="Pfam" id="PF08220">
    <property type="entry name" value="HTH_DeoR"/>
    <property type="match status" value="1"/>
</dbReference>
<keyword evidence="1" id="KW-0805">Transcription regulation</keyword>
<feature type="domain" description="HTH deoR-type" evidence="3">
    <location>
        <begin position="2"/>
        <end position="41"/>
    </location>
</feature>
<evidence type="ECO:0000256" key="2">
    <source>
        <dbReference type="ARBA" id="ARBA00023163"/>
    </source>
</evidence>
<protein>
    <recommendedName>
        <fullName evidence="3">HTH deoR-type domain-containing protein</fullName>
    </recommendedName>
</protein>
<gene>
    <name evidence="4" type="ORF">CH333_04475</name>
</gene>
<evidence type="ECO:0000313" key="4">
    <source>
        <dbReference type="EMBL" id="OYD16058.1"/>
    </source>
</evidence>
<dbReference type="GO" id="GO:0003700">
    <property type="term" value="F:DNA-binding transcription factor activity"/>
    <property type="evidence" value="ECO:0007669"/>
    <property type="project" value="InterPro"/>
</dbReference>
<evidence type="ECO:0000256" key="1">
    <source>
        <dbReference type="ARBA" id="ARBA00023015"/>
    </source>
</evidence>
<dbReference type="InterPro" id="IPR036390">
    <property type="entry name" value="WH_DNA-bd_sf"/>
</dbReference>
<dbReference type="SUPFAM" id="SSF46785">
    <property type="entry name" value="Winged helix' DNA-binding domain"/>
    <property type="match status" value="1"/>
</dbReference>
<sequence length="58" mass="7044">MEYVKEHSKITNREHRELCKVGWDTAHRDLQMLVNRKILKREGLGRSTYYRMIIGRLN</sequence>
<evidence type="ECO:0000313" key="5">
    <source>
        <dbReference type="Proteomes" id="UP000215215"/>
    </source>
</evidence>
<dbReference type="InterPro" id="IPR001034">
    <property type="entry name" value="DeoR_HTH"/>
</dbReference>
<reference evidence="4 5" key="1">
    <citation type="submission" date="2017-07" db="EMBL/GenBank/DDBJ databases">
        <title>Recovery of genomes from metagenomes via a dereplication, aggregation, and scoring strategy.</title>
        <authorList>
            <person name="Sieber C.M."/>
            <person name="Probst A.J."/>
            <person name="Sharrar A."/>
            <person name="Thomas B.C."/>
            <person name="Hess M."/>
            <person name="Tringe S.G."/>
            <person name="Banfield J.F."/>
        </authorList>
    </citation>
    <scope>NUCLEOTIDE SEQUENCE [LARGE SCALE GENOMIC DNA]</scope>
    <source>
        <strain evidence="4">JGI_Cruoil_03_44_89</strain>
    </source>
</reference>
<keyword evidence="2" id="KW-0804">Transcription</keyword>
<dbReference type="EMBL" id="NOZQ01000089">
    <property type="protein sequence ID" value="OYD16058.1"/>
    <property type="molecule type" value="Genomic_DNA"/>
</dbReference>
<organism evidence="4 5">
    <name type="scientific">candidate division WOR-3 bacterium JGI_Cruoil_03_44_89</name>
    <dbReference type="NCBI Taxonomy" id="1973748"/>
    <lineage>
        <taxon>Bacteria</taxon>
        <taxon>Bacteria division WOR-3</taxon>
    </lineage>
</organism>